<dbReference type="AlphaFoldDB" id="K1KE52"/>
<dbReference type="Proteomes" id="UP000005835">
    <property type="component" value="Unassembled WGS sequence"/>
</dbReference>
<dbReference type="GO" id="GO:0005829">
    <property type="term" value="C:cytosol"/>
    <property type="evidence" value="ECO:0007669"/>
    <property type="project" value="TreeGrafter"/>
</dbReference>
<dbReference type="InterPro" id="IPR037509">
    <property type="entry name" value="ThiC"/>
</dbReference>
<comment type="subunit">
    <text evidence="13">Homodimer.</text>
</comment>
<evidence type="ECO:0000256" key="9">
    <source>
        <dbReference type="ARBA" id="ARBA00023014"/>
    </source>
</evidence>
<keyword evidence="15" id="KW-1185">Reference proteome</keyword>
<dbReference type="Pfam" id="PF01964">
    <property type="entry name" value="ThiC_Rad_SAM"/>
    <property type="match status" value="1"/>
</dbReference>
<dbReference type="EMBL" id="ADMG01000058">
    <property type="protein sequence ID" value="EKB30034.1"/>
    <property type="molecule type" value="Genomic_DNA"/>
</dbReference>
<comment type="similarity">
    <text evidence="12 13">Belongs to the ThiC family.</text>
</comment>
<gene>
    <name evidence="13" type="primary">thiC</name>
    <name evidence="14" type="ORF">HMPREF9465_02302</name>
</gene>
<keyword evidence="6 13" id="KW-0862">Zinc</keyword>
<sequence>MHNHFHSNPDLRPAGERFFVRSEAGEDVPLRRIRLSDTPECFGGGRNPDFFMTDVTGGYGAADAGETVELVRRERPEPGSPTQLAAARAGVVTPEMAYAAARENANLEGFAASLSEPGLERVRDRLMPLLERVEPWTGERVRARVAARQAVIPAAFTHPEVEPTVIGRHFATKVNANVGTSASSSDWREEGRKMQEALARGADTVMDLSTGRCIRETREMILRGSPVPVGTVPLYETLERAGGDPLALSWEIFRDVLEDQARAGVDYMTIHAGLLLPHVELTRSRLTGIVSRGGGMMARWMKAFGRENFLYEHFDEILDIAAHYDLTLSLGDGLRSGSLYDGNDAAQFAELRTLGELNRRAGARDVQVMIEGPGHIPMPGVELNQLNEREWCDDAPFYTLGPLVSDVGAGYDHITAAIGGAMIAGAGTAMLCYVTPKEHLGLPDANDVREGMAAFRIAAHAADIARGVPGAILRDHLMSMARFEFRWPDQFALAVDPARARAFHDETLPGAAAQKAHFCSMCGPKFCPMKLAHELFKD</sequence>
<feature type="binding site" evidence="13">
    <location>
        <position position="206"/>
    </location>
    <ligand>
        <name>substrate</name>
    </ligand>
</feature>
<dbReference type="NCBIfam" id="NF006763">
    <property type="entry name" value="PRK09284.1"/>
    <property type="match status" value="1"/>
</dbReference>
<evidence type="ECO:0000256" key="12">
    <source>
        <dbReference type="ARBA" id="ARBA00061546"/>
    </source>
</evidence>
<dbReference type="PATRIC" id="fig|742823.3.peg.2305"/>
<feature type="binding site" evidence="13">
    <location>
        <position position="271"/>
    </location>
    <ligand>
        <name>substrate</name>
    </ligand>
</feature>
<dbReference type="NCBIfam" id="TIGR00190">
    <property type="entry name" value="thiC"/>
    <property type="match status" value="1"/>
</dbReference>
<dbReference type="FunFam" id="3.20.20.540:FF:000001">
    <property type="entry name" value="Phosphomethylpyrimidine synthase"/>
    <property type="match status" value="1"/>
</dbReference>
<proteinExistence type="inferred from homology"/>
<comment type="cofactor">
    <cofactor evidence="13">
        <name>[4Fe-4S] cluster</name>
        <dbReference type="ChEBI" id="CHEBI:49883"/>
    </cofactor>
    <text evidence="13">Binds 1 [4Fe-4S] cluster per subunit. The cluster is coordinated with 3 cysteines and an exchangeable S-adenosyl-L-methionine.</text>
</comment>
<comment type="caution">
    <text evidence="14">The sequence shown here is derived from an EMBL/GenBank/DDBJ whole genome shotgun (WGS) entry which is preliminary data.</text>
</comment>
<dbReference type="NCBIfam" id="NF009895">
    <property type="entry name" value="PRK13352.1"/>
    <property type="match status" value="1"/>
</dbReference>
<evidence type="ECO:0000256" key="5">
    <source>
        <dbReference type="ARBA" id="ARBA00022723"/>
    </source>
</evidence>
<keyword evidence="3 13" id="KW-0004">4Fe-4S</keyword>
<evidence type="ECO:0000313" key="15">
    <source>
        <dbReference type="Proteomes" id="UP000005835"/>
    </source>
</evidence>
<feature type="binding site" evidence="13">
    <location>
        <position position="235"/>
    </location>
    <ligand>
        <name>substrate</name>
    </ligand>
</feature>
<feature type="binding site" evidence="13">
    <location>
        <position position="177"/>
    </location>
    <ligand>
        <name>substrate</name>
    </ligand>
</feature>
<evidence type="ECO:0000256" key="4">
    <source>
        <dbReference type="ARBA" id="ARBA00022691"/>
    </source>
</evidence>
<dbReference type="eggNOG" id="COG0422">
    <property type="taxonomic scope" value="Bacteria"/>
</dbReference>
<dbReference type="GO" id="GO:0009229">
    <property type="term" value="P:thiamine diphosphate biosynthetic process"/>
    <property type="evidence" value="ECO:0007669"/>
    <property type="project" value="UniProtKB-UniRule"/>
</dbReference>
<dbReference type="PANTHER" id="PTHR30557:SF1">
    <property type="entry name" value="PHOSPHOMETHYLPYRIMIDINE SYNTHASE, CHLOROPLASTIC"/>
    <property type="match status" value="1"/>
</dbReference>
<evidence type="ECO:0000313" key="14">
    <source>
        <dbReference type="EMBL" id="EKB30034.1"/>
    </source>
</evidence>
<evidence type="ECO:0000256" key="13">
    <source>
        <dbReference type="HAMAP-Rule" id="MF_00089"/>
    </source>
</evidence>
<feature type="binding site" evidence="13">
    <location>
        <position position="371"/>
    </location>
    <ligand>
        <name>substrate</name>
    </ligand>
</feature>
<keyword evidence="4 13" id="KW-0949">S-adenosyl-L-methionine</keyword>
<dbReference type="HAMAP" id="MF_00089">
    <property type="entry name" value="ThiC"/>
    <property type="match status" value="1"/>
</dbReference>
<feature type="binding site" evidence="13">
    <location>
        <position position="522"/>
    </location>
    <ligand>
        <name>[4Fe-4S] cluster</name>
        <dbReference type="ChEBI" id="CHEBI:49883"/>
        <note>4Fe-4S-S-AdoMet</note>
    </ligand>
</feature>
<name>K1KE52_9BURK</name>
<reference evidence="14 15" key="1">
    <citation type="submission" date="2012-05" db="EMBL/GenBank/DDBJ databases">
        <title>The Genome Sequence of Sutterella wadsworthensis 2_1_59BFAA.</title>
        <authorList>
            <consortium name="The Broad Institute Genome Sequencing Platform"/>
            <person name="Earl A."/>
            <person name="Ward D."/>
            <person name="Feldgarden M."/>
            <person name="Gevers D."/>
            <person name="Daigneault M."/>
            <person name="Strauss J."/>
            <person name="Allen-Vercoe E."/>
            <person name="Walker B."/>
            <person name="Young S.K."/>
            <person name="Zeng Q."/>
            <person name="Gargeya S."/>
            <person name="Fitzgerald M."/>
            <person name="Haas B."/>
            <person name="Abouelleil A."/>
            <person name="Alvarado L."/>
            <person name="Arachchi H.M."/>
            <person name="Berlin A.M."/>
            <person name="Chapman S.B."/>
            <person name="Goldberg J."/>
            <person name="Griggs A."/>
            <person name="Gujja S."/>
            <person name="Hansen M."/>
            <person name="Howarth C."/>
            <person name="Imamovic A."/>
            <person name="Larimer J."/>
            <person name="McCowen C."/>
            <person name="Montmayeur A."/>
            <person name="Murphy C."/>
            <person name="Neiman D."/>
            <person name="Pearson M."/>
            <person name="Priest M."/>
            <person name="Roberts A."/>
            <person name="Saif S."/>
            <person name="Shea T."/>
            <person name="Sisk P."/>
            <person name="Sykes S."/>
            <person name="Wortman J."/>
            <person name="Nusbaum C."/>
            <person name="Birren B."/>
        </authorList>
    </citation>
    <scope>NUCLEOTIDE SEQUENCE [LARGE SCALE GENOMIC DNA]</scope>
    <source>
        <strain evidence="14 15">2_1_59BFAA</strain>
    </source>
</reference>
<keyword evidence="7 13" id="KW-0784">Thiamine biosynthesis</keyword>
<feature type="binding site" evidence="13">
    <location>
        <position position="398"/>
    </location>
    <ligand>
        <name>substrate</name>
    </ligand>
</feature>
<dbReference type="STRING" id="742823.HMPREF9465_02302"/>
<comment type="catalytic activity">
    <reaction evidence="11 13">
        <text>5-amino-1-(5-phospho-beta-D-ribosyl)imidazole + S-adenosyl-L-methionine = 4-amino-2-methyl-5-(phosphooxymethyl)pyrimidine + CO + 5'-deoxyadenosine + formate + L-methionine + 3 H(+)</text>
        <dbReference type="Rhea" id="RHEA:24840"/>
        <dbReference type="ChEBI" id="CHEBI:15378"/>
        <dbReference type="ChEBI" id="CHEBI:15740"/>
        <dbReference type="ChEBI" id="CHEBI:17245"/>
        <dbReference type="ChEBI" id="CHEBI:17319"/>
        <dbReference type="ChEBI" id="CHEBI:57844"/>
        <dbReference type="ChEBI" id="CHEBI:58354"/>
        <dbReference type="ChEBI" id="CHEBI:59789"/>
        <dbReference type="ChEBI" id="CHEBI:137981"/>
        <dbReference type="EC" id="4.1.99.17"/>
    </reaction>
</comment>
<evidence type="ECO:0000256" key="6">
    <source>
        <dbReference type="ARBA" id="ARBA00022833"/>
    </source>
</evidence>
<evidence type="ECO:0000256" key="10">
    <source>
        <dbReference type="ARBA" id="ARBA00023239"/>
    </source>
</evidence>
<feature type="binding site" evidence="13">
    <location>
        <begin position="291"/>
        <end position="293"/>
    </location>
    <ligand>
        <name>substrate</name>
    </ligand>
</feature>
<dbReference type="EC" id="4.1.99.17" evidence="13"/>
<dbReference type="HOGENOM" id="CLU_013181_2_1_4"/>
<accession>K1KE52</accession>
<comment type="pathway">
    <text evidence="2 13">Cofactor biosynthesis; thiamine diphosphate biosynthesis.</text>
</comment>
<evidence type="ECO:0000256" key="7">
    <source>
        <dbReference type="ARBA" id="ARBA00022977"/>
    </source>
</evidence>
<feature type="binding site" evidence="13">
    <location>
        <position position="375"/>
    </location>
    <ligand>
        <name>Zn(2+)</name>
        <dbReference type="ChEBI" id="CHEBI:29105"/>
    </ligand>
</feature>
<evidence type="ECO:0000256" key="1">
    <source>
        <dbReference type="ARBA" id="ARBA00003175"/>
    </source>
</evidence>
<dbReference type="InterPro" id="IPR038521">
    <property type="entry name" value="ThiC/Bza_core_dom"/>
</dbReference>
<keyword evidence="8 13" id="KW-0408">Iron</keyword>
<dbReference type="Gene3D" id="3.20.20.540">
    <property type="entry name" value="Radical SAM ThiC family, central domain"/>
    <property type="match status" value="1"/>
</dbReference>
<dbReference type="GO" id="GO:0051539">
    <property type="term" value="F:4 iron, 4 sulfur cluster binding"/>
    <property type="evidence" value="ECO:0007669"/>
    <property type="project" value="UniProtKB-KW"/>
</dbReference>
<organism evidence="14 15">
    <name type="scientific">Sutterella wadsworthensis 2_1_59BFAA</name>
    <dbReference type="NCBI Taxonomy" id="742823"/>
    <lineage>
        <taxon>Bacteria</taxon>
        <taxon>Pseudomonadati</taxon>
        <taxon>Pseudomonadota</taxon>
        <taxon>Betaproteobacteria</taxon>
        <taxon>Burkholderiales</taxon>
        <taxon>Sutterellaceae</taxon>
        <taxon>Sutterella</taxon>
    </lineage>
</organism>
<dbReference type="GO" id="GO:0070284">
    <property type="term" value="F:phosphomethylpyrimidine synthase activity"/>
    <property type="evidence" value="ECO:0007669"/>
    <property type="project" value="UniProtKB-EC"/>
</dbReference>
<dbReference type="RefSeq" id="WP_005437239.1">
    <property type="nucleotide sequence ID" value="NZ_JH815522.1"/>
</dbReference>
<dbReference type="SFLD" id="SFLDG01114">
    <property type="entry name" value="phosphomethylpyrimidine_syntha"/>
    <property type="match status" value="1"/>
</dbReference>
<keyword evidence="9 13" id="KW-0411">Iron-sulfur</keyword>
<feature type="binding site" evidence="13">
    <location>
        <position position="527"/>
    </location>
    <ligand>
        <name>[4Fe-4S] cluster</name>
        <dbReference type="ChEBI" id="CHEBI:49883"/>
        <note>4Fe-4S-S-AdoMet</note>
    </ligand>
</feature>
<dbReference type="UniPathway" id="UPA00060"/>
<keyword evidence="10 13" id="KW-0456">Lyase</keyword>
<dbReference type="PANTHER" id="PTHR30557">
    <property type="entry name" value="THIAMINE BIOSYNTHESIS PROTEIN THIC"/>
    <property type="match status" value="1"/>
</dbReference>
<dbReference type="GO" id="GO:0009228">
    <property type="term" value="P:thiamine biosynthetic process"/>
    <property type="evidence" value="ECO:0007669"/>
    <property type="project" value="UniProtKB-UniRule"/>
</dbReference>
<comment type="function">
    <text evidence="1 13">Catalyzes the synthesis of the hydroxymethylpyrimidine phosphate (HMP-P) moiety of thiamine from aminoimidazole ribotide (AIR) in a radical S-adenosyl-L-methionine (SAM)-dependent reaction.</text>
</comment>
<dbReference type="OrthoDB" id="9805897at2"/>
<evidence type="ECO:0000256" key="8">
    <source>
        <dbReference type="ARBA" id="ARBA00023004"/>
    </source>
</evidence>
<feature type="binding site" evidence="13">
    <location>
        <position position="439"/>
    </location>
    <ligand>
        <name>Zn(2+)</name>
        <dbReference type="ChEBI" id="CHEBI:29105"/>
    </ligand>
</feature>
<dbReference type="InterPro" id="IPR002817">
    <property type="entry name" value="ThiC/BzaA/B"/>
</dbReference>
<dbReference type="GO" id="GO:0008270">
    <property type="term" value="F:zinc ion binding"/>
    <property type="evidence" value="ECO:0007669"/>
    <property type="project" value="UniProtKB-UniRule"/>
</dbReference>
<evidence type="ECO:0000256" key="2">
    <source>
        <dbReference type="ARBA" id="ARBA00004948"/>
    </source>
</evidence>
<dbReference type="SFLD" id="SFLDS00113">
    <property type="entry name" value="Radical_SAM_Phosphomethylpyrim"/>
    <property type="match status" value="1"/>
</dbReference>
<protein>
    <recommendedName>
        <fullName evidence="13">Phosphomethylpyrimidine synthase</fullName>
        <ecNumber evidence="13">4.1.99.17</ecNumber>
    </recommendedName>
    <alternativeName>
        <fullName evidence="13">Hydroxymethylpyrimidine phosphate synthase</fullName>
        <shortName evidence="13">HMP-P synthase</shortName>
        <shortName evidence="13">HMP-phosphate synthase</shortName>
        <shortName evidence="13">HMPP synthase</shortName>
    </alternativeName>
    <alternativeName>
        <fullName evidence="13">Thiamine biosynthesis protein ThiC</fullName>
    </alternativeName>
</protein>
<evidence type="ECO:0000256" key="11">
    <source>
        <dbReference type="ARBA" id="ARBA00050218"/>
    </source>
</evidence>
<feature type="binding site" evidence="13">
    <location>
        <begin position="332"/>
        <end position="335"/>
    </location>
    <ligand>
        <name>substrate</name>
    </ligand>
</feature>
<evidence type="ECO:0000256" key="3">
    <source>
        <dbReference type="ARBA" id="ARBA00022485"/>
    </source>
</evidence>
<dbReference type="Gene3D" id="6.10.250.620">
    <property type="match status" value="1"/>
</dbReference>
<keyword evidence="5 13" id="KW-0479">Metal-binding</keyword>
<feature type="binding site" evidence="13">
    <location>
        <position position="519"/>
    </location>
    <ligand>
        <name>[4Fe-4S] cluster</name>
        <dbReference type="ChEBI" id="CHEBI:49883"/>
        <note>4Fe-4S-S-AdoMet</note>
    </ligand>
</feature>
<dbReference type="SFLD" id="SFLDF00407">
    <property type="entry name" value="phosphomethylpyrimidine_syntha"/>
    <property type="match status" value="1"/>
</dbReference>